<evidence type="ECO:0000313" key="4">
    <source>
        <dbReference type="EMBL" id="CAF3516787.1"/>
    </source>
</evidence>
<dbReference type="Proteomes" id="UP000681722">
    <property type="component" value="Unassembled WGS sequence"/>
</dbReference>
<evidence type="ECO:0000313" key="6">
    <source>
        <dbReference type="Proteomes" id="UP000663829"/>
    </source>
</evidence>
<keyword evidence="6" id="KW-1185">Reference proteome</keyword>
<dbReference type="EMBL" id="CAJNOK010013327">
    <property type="protein sequence ID" value="CAF1182190.1"/>
    <property type="molecule type" value="Genomic_DNA"/>
</dbReference>
<accession>A0A813NFE7</accession>
<dbReference type="Proteomes" id="UP000677228">
    <property type="component" value="Unassembled WGS sequence"/>
</dbReference>
<dbReference type="EMBL" id="CAJOBC010000010">
    <property type="protein sequence ID" value="CAF3516787.1"/>
    <property type="molecule type" value="Genomic_DNA"/>
</dbReference>
<feature type="compositionally biased region" description="Polar residues" evidence="1">
    <location>
        <begin position="233"/>
        <end position="244"/>
    </location>
</feature>
<dbReference type="Proteomes" id="UP000663829">
    <property type="component" value="Unassembled WGS sequence"/>
</dbReference>
<feature type="region of interest" description="Disordered" evidence="1">
    <location>
        <begin position="1"/>
        <end position="24"/>
    </location>
</feature>
<organism evidence="2 6">
    <name type="scientific">Didymodactylos carnosus</name>
    <dbReference type="NCBI Taxonomy" id="1234261"/>
    <lineage>
        <taxon>Eukaryota</taxon>
        <taxon>Metazoa</taxon>
        <taxon>Spiralia</taxon>
        <taxon>Gnathifera</taxon>
        <taxon>Rotifera</taxon>
        <taxon>Eurotatoria</taxon>
        <taxon>Bdelloidea</taxon>
        <taxon>Philodinida</taxon>
        <taxon>Philodinidae</taxon>
        <taxon>Didymodactylos</taxon>
    </lineage>
</organism>
<protein>
    <submittedName>
        <fullName evidence="2">Uncharacterized protein</fullName>
    </submittedName>
</protein>
<evidence type="ECO:0000313" key="5">
    <source>
        <dbReference type="EMBL" id="CAF3993412.1"/>
    </source>
</evidence>
<dbReference type="EMBL" id="CAJOBA010034853">
    <property type="protein sequence ID" value="CAF3993412.1"/>
    <property type="molecule type" value="Genomic_DNA"/>
</dbReference>
<dbReference type="Proteomes" id="UP000682733">
    <property type="component" value="Unassembled WGS sequence"/>
</dbReference>
<sequence>MVMRSIQNNGTGIPLTTTAPDSNRKKTEEVKYKFRVQSAPPLSLSQFVRASTGILNVVEDTWKPSGRFRPSKFTGYMPPRSRTPPQLIEVKPWMPPGQPKYIRPSSIGSERRPKTVEKELLWMPPGQPKYIQPSSIGSERRPKPVQKELVWMPSSKKIRYDPPPILRSEPNFRPIRDPEPKWMPAGKPKYKPVPYFDPPALRWSLQLLMSSESDINQNRTRTKFRSKTIEGANINSTTEVSPNH</sequence>
<feature type="region of interest" description="Disordered" evidence="1">
    <location>
        <begin position="73"/>
        <end position="110"/>
    </location>
</feature>
<proteinExistence type="predicted"/>
<comment type="caution">
    <text evidence="2">The sequence shown here is derived from an EMBL/GenBank/DDBJ whole genome shotgun (WGS) entry which is preliminary data.</text>
</comment>
<reference evidence="2" key="1">
    <citation type="submission" date="2021-02" db="EMBL/GenBank/DDBJ databases">
        <authorList>
            <person name="Nowell W R."/>
        </authorList>
    </citation>
    <scope>NUCLEOTIDE SEQUENCE</scope>
</reference>
<feature type="region of interest" description="Disordered" evidence="1">
    <location>
        <begin position="216"/>
        <end position="244"/>
    </location>
</feature>
<evidence type="ECO:0000313" key="3">
    <source>
        <dbReference type="EMBL" id="CAF1182190.1"/>
    </source>
</evidence>
<evidence type="ECO:0000256" key="1">
    <source>
        <dbReference type="SAM" id="MobiDB-lite"/>
    </source>
</evidence>
<evidence type="ECO:0000313" key="2">
    <source>
        <dbReference type="EMBL" id="CAF0738692.1"/>
    </source>
</evidence>
<dbReference type="OrthoDB" id="10017711at2759"/>
<dbReference type="AlphaFoldDB" id="A0A813NFE7"/>
<feature type="compositionally biased region" description="Polar residues" evidence="1">
    <location>
        <begin position="1"/>
        <end position="21"/>
    </location>
</feature>
<dbReference type="EMBL" id="CAJNOQ010000010">
    <property type="protein sequence ID" value="CAF0738692.1"/>
    <property type="molecule type" value="Genomic_DNA"/>
</dbReference>
<gene>
    <name evidence="2" type="ORF">GPM918_LOCUS132</name>
    <name evidence="3" type="ORF">OVA965_LOCUS23119</name>
    <name evidence="4" type="ORF">SRO942_LOCUS133</name>
    <name evidence="5" type="ORF">TMI583_LOCUS23834</name>
</gene>
<feature type="region of interest" description="Disordered" evidence="1">
    <location>
        <begin position="162"/>
        <end position="189"/>
    </location>
</feature>
<name>A0A813NFE7_9BILA</name>